<evidence type="ECO:0000256" key="1">
    <source>
        <dbReference type="SAM" id="MobiDB-lite"/>
    </source>
</evidence>
<keyword evidence="3" id="KW-1185">Reference proteome</keyword>
<gene>
    <name evidence="2" type="ORF">Mgra_00001528</name>
</gene>
<name>A0A8T0A0E1_9BILA</name>
<feature type="region of interest" description="Disordered" evidence="1">
    <location>
        <begin position="1"/>
        <end position="27"/>
    </location>
</feature>
<dbReference type="Proteomes" id="UP000605970">
    <property type="component" value="Unassembled WGS sequence"/>
</dbReference>
<protein>
    <submittedName>
        <fullName evidence="2">Uncharacterized protein</fullName>
    </submittedName>
</protein>
<dbReference type="OrthoDB" id="5771022at2759"/>
<evidence type="ECO:0000313" key="2">
    <source>
        <dbReference type="EMBL" id="KAF7639002.1"/>
    </source>
</evidence>
<feature type="compositionally biased region" description="Basic and acidic residues" evidence="1">
    <location>
        <begin position="18"/>
        <end position="27"/>
    </location>
</feature>
<dbReference type="AlphaFoldDB" id="A0A8T0A0E1"/>
<reference evidence="2" key="1">
    <citation type="journal article" date="2020" name="Ecol. Evol.">
        <title>Genome structure and content of the rice root-knot nematode (Meloidogyne graminicola).</title>
        <authorList>
            <person name="Phan N.T."/>
            <person name="Danchin E.G.J."/>
            <person name="Klopp C."/>
            <person name="Perfus-Barbeoch L."/>
            <person name="Kozlowski D.K."/>
            <person name="Koutsovoulos G.D."/>
            <person name="Lopez-Roques C."/>
            <person name="Bouchez O."/>
            <person name="Zahm M."/>
            <person name="Besnard G."/>
            <person name="Bellafiore S."/>
        </authorList>
    </citation>
    <scope>NUCLEOTIDE SEQUENCE</scope>
    <source>
        <strain evidence="2">VN-18</strain>
    </source>
</reference>
<sequence>MSQEQRTPWSRWDLPYSETDKKNHLTDKDRELQLYDPSYSNSVSSQSIPSDATFETIKDATLVTKEINGYY</sequence>
<accession>A0A8T0A0E1</accession>
<proteinExistence type="predicted"/>
<dbReference type="EMBL" id="JABEBT010000008">
    <property type="protein sequence ID" value="KAF7639002.1"/>
    <property type="molecule type" value="Genomic_DNA"/>
</dbReference>
<comment type="caution">
    <text evidence="2">The sequence shown here is derived from an EMBL/GenBank/DDBJ whole genome shotgun (WGS) entry which is preliminary data.</text>
</comment>
<evidence type="ECO:0000313" key="3">
    <source>
        <dbReference type="Proteomes" id="UP000605970"/>
    </source>
</evidence>
<organism evidence="2 3">
    <name type="scientific">Meloidogyne graminicola</name>
    <dbReference type="NCBI Taxonomy" id="189291"/>
    <lineage>
        <taxon>Eukaryota</taxon>
        <taxon>Metazoa</taxon>
        <taxon>Ecdysozoa</taxon>
        <taxon>Nematoda</taxon>
        <taxon>Chromadorea</taxon>
        <taxon>Rhabditida</taxon>
        <taxon>Tylenchina</taxon>
        <taxon>Tylenchomorpha</taxon>
        <taxon>Tylenchoidea</taxon>
        <taxon>Meloidogynidae</taxon>
        <taxon>Meloidogyninae</taxon>
        <taxon>Meloidogyne</taxon>
    </lineage>
</organism>